<dbReference type="Gene3D" id="1.10.287.80">
    <property type="entry name" value="ATP synthase, gamma subunit, helix hairpin domain"/>
    <property type="match status" value="1"/>
</dbReference>
<accession>A0A286Q4W0</accession>
<sequence length="304" mass="33583">MAAAMLGSGAGRVVALTGPTLVLPQSTQTRNMATLKAISMRLKAVKNIQKITKSMKMVSAAKYAKAERDLRTARVYGHGAQAFYEKAEVEQDEKKPNHLIVAMTSDRGLCGSVHSNIVRGIKADLPLKPAGTSFKIIAIGDKSRSMLGRLFKNDMLMHFVDIGKKPPLFEDASVIAQEILKSGYQYDFGQLYHNIFRSVVAYKTVTMPIFNTQSLNEAKKLSLYDSVDEDVLTCYREFSLVSLFYFALKESACSEQSQRMSSMDNATKNAGEMIDGLTLKYNRQRQAVITNELVEIISGAAALK</sequence>
<dbReference type="PANTHER" id="PTHR11693">
    <property type="entry name" value="ATP SYNTHASE GAMMA CHAIN"/>
    <property type="match status" value="1"/>
</dbReference>
<comment type="similarity">
    <text evidence="2 11">Belongs to the ATPase gamma chain family.</text>
</comment>
<dbReference type="PANTHER" id="PTHR11693:SF22">
    <property type="entry name" value="ATP SYNTHASE SUBUNIT GAMMA, MITOCHONDRIAL"/>
    <property type="match status" value="1"/>
</dbReference>
<dbReference type="GO" id="GO:0046933">
    <property type="term" value="F:proton-transporting ATP synthase activity, rotational mechanism"/>
    <property type="evidence" value="ECO:0007669"/>
    <property type="project" value="InterPro"/>
</dbReference>
<dbReference type="CDD" id="cd12151">
    <property type="entry name" value="F1-ATPase_gamma"/>
    <property type="match status" value="1"/>
</dbReference>
<evidence type="ECO:0000256" key="6">
    <source>
        <dbReference type="ARBA" id="ARBA00023065"/>
    </source>
</evidence>
<dbReference type="GO" id="GO:0045259">
    <property type="term" value="C:proton-transporting ATP synthase complex"/>
    <property type="evidence" value="ECO:0007669"/>
    <property type="project" value="UniProtKB-KW"/>
</dbReference>
<dbReference type="NCBIfam" id="TIGR01146">
    <property type="entry name" value="ATPsyn_F1gamma"/>
    <property type="match status" value="1"/>
</dbReference>
<name>A0A286Q4W0_9ANNE</name>
<dbReference type="GO" id="GO:0005743">
    <property type="term" value="C:mitochondrial inner membrane"/>
    <property type="evidence" value="ECO:0007669"/>
    <property type="project" value="UniProtKB-SubCell"/>
</dbReference>
<keyword evidence="5" id="KW-0999">Mitochondrion inner membrane</keyword>
<evidence type="ECO:0000256" key="1">
    <source>
        <dbReference type="ARBA" id="ARBA00004637"/>
    </source>
</evidence>
<evidence type="ECO:0000256" key="9">
    <source>
        <dbReference type="ARBA" id="ARBA00023196"/>
    </source>
</evidence>
<dbReference type="FunFam" id="3.40.1380.10:FF:000003">
    <property type="entry name" value="ATP synthase subunit gamma"/>
    <property type="match status" value="1"/>
</dbReference>
<dbReference type="InterPro" id="IPR035968">
    <property type="entry name" value="ATP_synth_F1_ATPase_gsu"/>
</dbReference>
<dbReference type="PIRSF" id="PIRSF039089">
    <property type="entry name" value="ATP_synthase_gamma"/>
    <property type="match status" value="1"/>
</dbReference>
<evidence type="ECO:0000256" key="2">
    <source>
        <dbReference type="ARBA" id="ARBA00007681"/>
    </source>
</evidence>
<dbReference type="Pfam" id="PF00231">
    <property type="entry name" value="ATP-synt"/>
    <property type="match status" value="1"/>
</dbReference>
<dbReference type="InterPro" id="IPR000131">
    <property type="entry name" value="ATP_synth_F1_gsu"/>
</dbReference>
<reference evidence="12" key="1">
    <citation type="journal article" date="2017" name="Proc. R. Soc. B">
        <title>Punctuated invasion of water, ice, snow and terrestrial ecozones by segmented worms (Oligochaeta: Enchytraeidae: Mesenchytraeus).</title>
        <authorList>
            <person name="Lang S.A."/>
            <person name="Saglam N."/>
            <person name="Kawash J."/>
            <person name="Shain D.H."/>
        </authorList>
    </citation>
    <scope>NUCLEOTIDE SEQUENCE</scope>
</reference>
<evidence type="ECO:0000256" key="5">
    <source>
        <dbReference type="ARBA" id="ARBA00022792"/>
    </source>
</evidence>
<keyword evidence="10 11" id="KW-0066">ATP synthesis</keyword>
<keyword evidence="3 11" id="KW-0813">Transport</keyword>
<proteinExistence type="evidence at transcript level"/>
<comment type="subcellular location">
    <subcellularLocation>
        <location evidence="1">Mitochondrion inner membrane</location>
        <topology evidence="1">Peripheral membrane protein</topology>
    </subcellularLocation>
</comment>
<keyword evidence="9 11" id="KW-0139">CF(1)</keyword>
<evidence type="ECO:0000256" key="10">
    <source>
        <dbReference type="ARBA" id="ARBA00023310"/>
    </source>
</evidence>
<dbReference type="SUPFAM" id="SSF52943">
    <property type="entry name" value="ATP synthase (F1-ATPase), gamma subunit"/>
    <property type="match status" value="1"/>
</dbReference>
<evidence type="ECO:0000256" key="11">
    <source>
        <dbReference type="RuleBase" id="RU004001"/>
    </source>
</evidence>
<evidence type="ECO:0000256" key="7">
    <source>
        <dbReference type="ARBA" id="ARBA00023128"/>
    </source>
</evidence>
<evidence type="ECO:0000256" key="8">
    <source>
        <dbReference type="ARBA" id="ARBA00023136"/>
    </source>
</evidence>
<dbReference type="PRINTS" id="PR00126">
    <property type="entry name" value="ATPASEGAMMA"/>
</dbReference>
<dbReference type="EMBL" id="KU728788">
    <property type="protein sequence ID" value="AOR07085.1"/>
    <property type="molecule type" value="mRNA"/>
</dbReference>
<keyword evidence="7" id="KW-0496">Mitochondrion</keyword>
<evidence type="ECO:0000313" key="12">
    <source>
        <dbReference type="EMBL" id="AOR07085.1"/>
    </source>
</evidence>
<dbReference type="Gene3D" id="3.40.1380.10">
    <property type="match status" value="1"/>
</dbReference>
<keyword evidence="4 11" id="KW-0375">Hydrogen ion transport</keyword>
<protein>
    <recommendedName>
        <fullName evidence="11">ATP synthase subunit gamma</fullName>
    </recommendedName>
</protein>
<organism evidence="12">
    <name type="scientific">Enchytraeus cf. crypticus SL-2017</name>
    <dbReference type="NCBI Taxonomy" id="2052677"/>
    <lineage>
        <taxon>Eukaryota</taxon>
        <taxon>Metazoa</taxon>
        <taxon>Spiralia</taxon>
        <taxon>Lophotrochozoa</taxon>
        <taxon>Annelida</taxon>
        <taxon>Clitellata</taxon>
        <taxon>Oligochaeta</taxon>
        <taxon>Enchytraeida</taxon>
        <taxon>Enchytraeidae</taxon>
        <taxon>Enchytraeus</taxon>
    </lineage>
</organism>
<evidence type="ECO:0000256" key="4">
    <source>
        <dbReference type="ARBA" id="ARBA00022781"/>
    </source>
</evidence>
<keyword evidence="8" id="KW-0472">Membrane</keyword>
<evidence type="ECO:0000256" key="3">
    <source>
        <dbReference type="ARBA" id="ARBA00022448"/>
    </source>
</evidence>
<keyword evidence="6 11" id="KW-0406">Ion transport</keyword>
<comment type="subunit">
    <text evidence="11">F-type ATPases have 2 components, CF(1) - the catalytic core - and CF(0) - the membrane proton channel. CF(1) and CF(0) have multiple subunits.</text>
</comment>
<dbReference type="PROSITE" id="PS00153">
    <property type="entry name" value="ATPASE_GAMMA"/>
    <property type="match status" value="1"/>
</dbReference>
<dbReference type="AlphaFoldDB" id="A0A286Q4W0"/>
<dbReference type="InterPro" id="IPR023632">
    <property type="entry name" value="ATP_synth_F1_gsu_CS"/>
</dbReference>